<dbReference type="GO" id="GO:0016746">
    <property type="term" value="F:acyltransferase activity"/>
    <property type="evidence" value="ECO:0007669"/>
    <property type="project" value="UniProtKB-KW"/>
</dbReference>
<evidence type="ECO:0000259" key="3">
    <source>
        <dbReference type="Pfam" id="PF17836"/>
    </source>
</evidence>
<dbReference type="InterPro" id="IPR041561">
    <property type="entry name" value="PglD_N"/>
</dbReference>
<dbReference type="Proteomes" id="UP000488936">
    <property type="component" value="Unassembled WGS sequence"/>
</dbReference>
<gene>
    <name evidence="4" type="ORF">GJV77_10735</name>
</gene>
<dbReference type="InterPro" id="IPR011004">
    <property type="entry name" value="Trimer_LpxA-like_sf"/>
</dbReference>
<dbReference type="PANTHER" id="PTHR43300">
    <property type="entry name" value="ACETYLTRANSFERASE"/>
    <property type="match status" value="1"/>
</dbReference>
<dbReference type="OrthoDB" id="708224at2"/>
<protein>
    <submittedName>
        <fullName evidence="4">Sugar O-acyltransferase</fullName>
    </submittedName>
</protein>
<comment type="similarity">
    <text evidence="1">Belongs to the transferase hexapeptide repeat family.</text>
</comment>
<accession>A0A7K1GNP6</accession>
<name>A0A7K1GNP6_9FLAO</name>
<dbReference type="InterPro" id="IPR020019">
    <property type="entry name" value="AcTrfase_PglD-like"/>
</dbReference>
<comment type="caution">
    <text evidence="4">The sequence shown here is derived from an EMBL/GenBank/DDBJ whole genome shotgun (WGS) entry which is preliminary data.</text>
</comment>
<evidence type="ECO:0000256" key="1">
    <source>
        <dbReference type="ARBA" id="ARBA00007274"/>
    </source>
</evidence>
<feature type="active site" description="Proton acceptor" evidence="2">
    <location>
        <position position="147"/>
    </location>
</feature>
<dbReference type="Gene3D" id="2.160.10.10">
    <property type="entry name" value="Hexapeptide repeat proteins"/>
    <property type="match status" value="1"/>
</dbReference>
<evidence type="ECO:0000256" key="2">
    <source>
        <dbReference type="PIRSR" id="PIRSR620019-1"/>
    </source>
</evidence>
<sequence length="222" mass="24407">MEVIQQSNMKKIIIIGAGGNAIEIDEYIAFNNRQNFEYEVVGVIDDNMESYGKYNFSAPYLGSIRDHKIIKDVFYVIAIANAVYKLPIVKRFLEAEAKFVNIIHNTAYVSPSAKLGIGVVIAPFVNLGPNTRIGDFTLVNSRASIGHDTRIGKFNFIAPNVSFSGNTCIGDENLFGVNSASIPSITVGNRNKIAAGMILDKNIGDDSVIFHKFKEKIITVLK</sequence>
<reference evidence="4 5" key="1">
    <citation type="journal article" date="2006" name="Int. J. Syst. Evol. Microbiol.">
        <title>Myroides pelagicus sp. nov., isolated from seawater in Thailand.</title>
        <authorList>
            <person name="Yoon J."/>
            <person name="Maneerat S."/>
            <person name="Kawai F."/>
            <person name="Yokota A."/>
        </authorList>
    </citation>
    <scope>NUCLEOTIDE SEQUENCE [LARGE SCALE GENOMIC DNA]</scope>
    <source>
        <strain evidence="4 5">SM1T</strain>
    </source>
</reference>
<feature type="domain" description="PglD N-terminal" evidence="3">
    <location>
        <begin position="11"/>
        <end position="91"/>
    </location>
</feature>
<dbReference type="Pfam" id="PF17836">
    <property type="entry name" value="PglD_N"/>
    <property type="match status" value="1"/>
</dbReference>
<dbReference type="CDD" id="cd03360">
    <property type="entry name" value="LbH_AT_putative"/>
    <property type="match status" value="1"/>
</dbReference>
<keyword evidence="4" id="KW-0012">Acyltransferase</keyword>
<keyword evidence="4" id="KW-0808">Transferase</keyword>
<keyword evidence="5" id="KW-1185">Reference proteome</keyword>
<dbReference type="SUPFAM" id="SSF51161">
    <property type="entry name" value="Trimeric LpxA-like enzymes"/>
    <property type="match status" value="1"/>
</dbReference>
<proteinExistence type="inferred from homology"/>
<organism evidence="4 5">
    <name type="scientific">Myroides pelagicus</name>
    <dbReference type="NCBI Taxonomy" id="270914"/>
    <lineage>
        <taxon>Bacteria</taxon>
        <taxon>Pseudomonadati</taxon>
        <taxon>Bacteroidota</taxon>
        <taxon>Flavobacteriia</taxon>
        <taxon>Flavobacteriales</taxon>
        <taxon>Flavobacteriaceae</taxon>
        <taxon>Myroides</taxon>
    </lineage>
</organism>
<dbReference type="PANTHER" id="PTHR43300:SF7">
    <property type="entry name" value="UDP-N-ACETYLBACILLOSAMINE N-ACETYLTRANSFERASE"/>
    <property type="match status" value="1"/>
</dbReference>
<evidence type="ECO:0000313" key="5">
    <source>
        <dbReference type="Proteomes" id="UP000488936"/>
    </source>
</evidence>
<dbReference type="Gene3D" id="3.40.50.20">
    <property type="match status" value="1"/>
</dbReference>
<dbReference type="EMBL" id="WMJY01000024">
    <property type="protein sequence ID" value="MTH30370.1"/>
    <property type="molecule type" value="Genomic_DNA"/>
</dbReference>
<dbReference type="InterPro" id="IPR050179">
    <property type="entry name" value="Trans_hexapeptide_repeat"/>
</dbReference>
<dbReference type="AlphaFoldDB" id="A0A7K1GNP6"/>
<evidence type="ECO:0000313" key="4">
    <source>
        <dbReference type="EMBL" id="MTH30370.1"/>
    </source>
</evidence>
<feature type="site" description="Increases basicity of active site His" evidence="2">
    <location>
        <position position="148"/>
    </location>
</feature>